<comment type="caution">
    <text evidence="8">The sequence shown here is derived from an EMBL/GenBank/DDBJ whole genome shotgun (WGS) entry which is preliminary data.</text>
</comment>
<dbReference type="Gene3D" id="3.40.50.150">
    <property type="entry name" value="Vaccinia Virus protein VP39"/>
    <property type="match status" value="1"/>
</dbReference>
<dbReference type="OrthoDB" id="9816309at2"/>
<dbReference type="Pfam" id="PF03705">
    <property type="entry name" value="CheR_N"/>
    <property type="match status" value="1"/>
</dbReference>
<dbReference type="EC" id="2.1.1.80" evidence="5"/>
<evidence type="ECO:0000256" key="3">
    <source>
        <dbReference type="ARBA" id="ARBA00022679"/>
    </source>
</evidence>
<dbReference type="PANTHER" id="PTHR24422">
    <property type="entry name" value="CHEMOTAXIS PROTEIN METHYLTRANSFERASE"/>
    <property type="match status" value="1"/>
</dbReference>
<feature type="binding site" evidence="6">
    <location>
        <position position="87"/>
    </location>
    <ligand>
        <name>S-adenosyl-L-methionine</name>
        <dbReference type="ChEBI" id="CHEBI:59789"/>
    </ligand>
</feature>
<evidence type="ECO:0000313" key="8">
    <source>
        <dbReference type="EMBL" id="TQV75341.1"/>
    </source>
</evidence>
<reference evidence="8 9" key="1">
    <citation type="submission" date="2019-06" db="EMBL/GenBank/DDBJ databases">
        <title>Draft genome of Aliikangiella marina GYP-15.</title>
        <authorList>
            <person name="Wang G."/>
        </authorList>
    </citation>
    <scope>NUCLEOTIDE SEQUENCE [LARGE SCALE GENOMIC DNA]</scope>
    <source>
        <strain evidence="8 9">GYP-15</strain>
    </source>
</reference>
<dbReference type="InterPro" id="IPR022641">
    <property type="entry name" value="CheR_N"/>
</dbReference>
<evidence type="ECO:0000256" key="4">
    <source>
        <dbReference type="ARBA" id="ARBA00022691"/>
    </source>
</evidence>
<evidence type="ECO:0000313" key="9">
    <source>
        <dbReference type="Proteomes" id="UP000317839"/>
    </source>
</evidence>
<accession>A0A545TDS3</accession>
<feature type="binding site" evidence="6">
    <location>
        <begin position="206"/>
        <end position="207"/>
    </location>
    <ligand>
        <name>S-adenosyl-L-methionine</name>
        <dbReference type="ChEBI" id="CHEBI:59789"/>
    </ligand>
</feature>
<name>A0A545TDS3_9GAMM</name>
<evidence type="ECO:0000259" key="7">
    <source>
        <dbReference type="PROSITE" id="PS50123"/>
    </source>
</evidence>
<dbReference type="InterPro" id="IPR026024">
    <property type="entry name" value="Chemotaxis_MeTrfase_CheR"/>
</dbReference>
<gene>
    <name evidence="8" type="ORF">FLL45_10435</name>
</gene>
<feature type="binding site" evidence="6">
    <location>
        <begin position="223"/>
        <end position="224"/>
    </location>
    <ligand>
        <name>S-adenosyl-L-methionine</name>
        <dbReference type="ChEBI" id="CHEBI:59789"/>
    </ligand>
</feature>
<dbReference type="GO" id="GO:0032259">
    <property type="term" value="P:methylation"/>
    <property type="evidence" value="ECO:0007669"/>
    <property type="project" value="UniProtKB-KW"/>
</dbReference>
<dbReference type="SMART" id="SM00138">
    <property type="entry name" value="MeTrc"/>
    <property type="match status" value="1"/>
</dbReference>
<dbReference type="SUPFAM" id="SSF47757">
    <property type="entry name" value="Chemotaxis receptor methyltransferase CheR, N-terminal domain"/>
    <property type="match status" value="1"/>
</dbReference>
<dbReference type="Proteomes" id="UP000317839">
    <property type="component" value="Unassembled WGS sequence"/>
</dbReference>
<dbReference type="AlphaFoldDB" id="A0A545TDS3"/>
<dbReference type="Gene3D" id="1.10.155.10">
    <property type="entry name" value="Chemotaxis receptor methyltransferase CheR, N-terminal domain"/>
    <property type="match status" value="1"/>
</dbReference>
<evidence type="ECO:0000256" key="5">
    <source>
        <dbReference type="PIRNR" id="PIRNR000410"/>
    </source>
</evidence>
<dbReference type="InterPro" id="IPR022642">
    <property type="entry name" value="CheR_C"/>
</dbReference>
<feature type="binding site" evidence="6">
    <location>
        <position position="83"/>
    </location>
    <ligand>
        <name>S-adenosyl-L-methionine</name>
        <dbReference type="ChEBI" id="CHEBI:59789"/>
    </ligand>
</feature>
<sequence length="277" mass="32583">MVIETGHRREFDFSDENFRHVRALINQLAGITLSERKTDMVYARLARRLRALGYSDFDSYLAFVENDEHESVHFTNSLTTNLTHFFRESHHFDYLADVYFPEILSQGKKRIRIWSAGCSTGEEPYSLAITWRSRVKDAHRYDFKILATDLDTNVLDVCRQGLYAKDKVMQLDDEYQQWFRATKRCNSQQMEVFPKLREQIVFKQLNLMDEWPIKGPLDVIICRNVLIYFDKPTQQKLVNRFAQLLSDRGCLILGHSENLSANKNMFESIGQTTFRKS</sequence>
<dbReference type="GO" id="GO:0008983">
    <property type="term" value="F:protein-glutamate O-methyltransferase activity"/>
    <property type="evidence" value="ECO:0007669"/>
    <property type="project" value="UniProtKB-EC"/>
</dbReference>
<feature type="binding site" evidence="6">
    <location>
        <position position="123"/>
    </location>
    <ligand>
        <name>S-adenosyl-L-methionine</name>
        <dbReference type="ChEBI" id="CHEBI:59789"/>
    </ligand>
</feature>
<feature type="binding site" evidence="6">
    <location>
        <position position="81"/>
    </location>
    <ligand>
        <name>S-adenosyl-L-methionine</name>
        <dbReference type="ChEBI" id="CHEBI:59789"/>
    </ligand>
</feature>
<feature type="binding site" evidence="6">
    <location>
        <position position="149"/>
    </location>
    <ligand>
        <name>S-adenosyl-L-methionine</name>
        <dbReference type="ChEBI" id="CHEBI:59789"/>
    </ligand>
</feature>
<keyword evidence="4 5" id="KW-0949">S-adenosyl-L-methionine</keyword>
<keyword evidence="3 5" id="KW-0808">Transferase</keyword>
<dbReference type="InterPro" id="IPR036804">
    <property type="entry name" value="CheR_N_sf"/>
</dbReference>
<dbReference type="Pfam" id="PF01739">
    <property type="entry name" value="CheR"/>
    <property type="match status" value="1"/>
</dbReference>
<dbReference type="PANTHER" id="PTHR24422:SF19">
    <property type="entry name" value="CHEMOTAXIS PROTEIN METHYLTRANSFERASE"/>
    <property type="match status" value="1"/>
</dbReference>
<dbReference type="InterPro" id="IPR000780">
    <property type="entry name" value="CheR_MeTrfase"/>
</dbReference>
<protein>
    <recommendedName>
        <fullName evidence="5">Chemotaxis protein methyltransferase</fullName>
        <ecNumber evidence="5">2.1.1.80</ecNumber>
    </recommendedName>
</protein>
<dbReference type="PROSITE" id="PS50123">
    <property type="entry name" value="CHER"/>
    <property type="match status" value="1"/>
</dbReference>
<evidence type="ECO:0000256" key="2">
    <source>
        <dbReference type="ARBA" id="ARBA00022603"/>
    </source>
</evidence>
<dbReference type="RefSeq" id="WP_142941956.1">
    <property type="nucleotide sequence ID" value="NZ_VIKR01000002.1"/>
</dbReference>
<dbReference type="PRINTS" id="PR00996">
    <property type="entry name" value="CHERMTFRASE"/>
</dbReference>
<dbReference type="PIRSF" id="PIRSF000410">
    <property type="entry name" value="CheR"/>
    <property type="match status" value="1"/>
</dbReference>
<dbReference type="InterPro" id="IPR029063">
    <property type="entry name" value="SAM-dependent_MTases_sf"/>
</dbReference>
<dbReference type="EMBL" id="VIKR01000002">
    <property type="protein sequence ID" value="TQV75341.1"/>
    <property type="molecule type" value="Genomic_DNA"/>
</dbReference>
<keyword evidence="9" id="KW-1185">Reference proteome</keyword>
<evidence type="ECO:0000256" key="1">
    <source>
        <dbReference type="ARBA" id="ARBA00001541"/>
    </source>
</evidence>
<dbReference type="SUPFAM" id="SSF53335">
    <property type="entry name" value="S-adenosyl-L-methionine-dependent methyltransferases"/>
    <property type="match status" value="1"/>
</dbReference>
<keyword evidence="2 5" id="KW-0489">Methyltransferase</keyword>
<proteinExistence type="predicted"/>
<comment type="function">
    <text evidence="5">Methylation of the membrane-bound methyl-accepting chemotaxis proteins (MCP) to form gamma-glutamyl methyl ester residues in MCP.</text>
</comment>
<comment type="catalytic activity">
    <reaction evidence="1 5">
        <text>L-glutamyl-[protein] + S-adenosyl-L-methionine = [protein]-L-glutamate 5-O-methyl ester + S-adenosyl-L-homocysteine</text>
        <dbReference type="Rhea" id="RHEA:24452"/>
        <dbReference type="Rhea" id="RHEA-COMP:10208"/>
        <dbReference type="Rhea" id="RHEA-COMP:10311"/>
        <dbReference type="ChEBI" id="CHEBI:29973"/>
        <dbReference type="ChEBI" id="CHEBI:57856"/>
        <dbReference type="ChEBI" id="CHEBI:59789"/>
        <dbReference type="ChEBI" id="CHEBI:82795"/>
        <dbReference type="EC" id="2.1.1.80"/>
    </reaction>
</comment>
<feature type="domain" description="CheR-type methyltransferase" evidence="7">
    <location>
        <begin position="6"/>
        <end position="277"/>
    </location>
</feature>
<evidence type="ECO:0000256" key="6">
    <source>
        <dbReference type="PIRSR" id="PIRSR000410-1"/>
    </source>
</evidence>
<organism evidence="8 9">
    <name type="scientific">Aliikangiella marina</name>
    <dbReference type="NCBI Taxonomy" id="1712262"/>
    <lineage>
        <taxon>Bacteria</taxon>
        <taxon>Pseudomonadati</taxon>
        <taxon>Pseudomonadota</taxon>
        <taxon>Gammaproteobacteria</taxon>
        <taxon>Oceanospirillales</taxon>
        <taxon>Pleioneaceae</taxon>
        <taxon>Aliikangiella</taxon>
    </lineage>
</organism>
<dbReference type="InterPro" id="IPR050903">
    <property type="entry name" value="Bact_Chemotaxis_MeTrfase"/>
</dbReference>